<keyword evidence="3" id="KW-0732">Signal</keyword>
<keyword evidence="2" id="KW-1133">Transmembrane helix</keyword>
<keyword evidence="4" id="KW-1185">Reference proteome</keyword>
<feature type="chain" id="PRO_5024377189" evidence="3">
    <location>
        <begin position="17"/>
        <end position="245"/>
    </location>
</feature>
<sequence>MLQLPILILLDTLTATAPFDLDFASPNLTCCNGGRPYVEAKGWPSDWNSFKELPATDGSSPKCRAYLLHLPEWLTRKLAERRGVLRCKCTRDHYGSSCEVTRQAQDASGEGQSFKMFLLLAVIPLTFALLAAVGGFLCRMCCCHIIGFECFNLSWYLGGAKESETADEAFEPTASAHDIRAPSPPPPPAADTEMYPGSAQTRWSLTRSTARSPASREYEPNPVYCGPPPSYEAAVRQCRPADIER</sequence>
<feature type="transmembrane region" description="Helical" evidence="2">
    <location>
        <begin position="117"/>
        <end position="137"/>
    </location>
</feature>
<feature type="region of interest" description="Disordered" evidence="1">
    <location>
        <begin position="167"/>
        <end position="230"/>
    </location>
</feature>
<keyword evidence="2" id="KW-0812">Transmembrane</keyword>
<evidence type="ECO:0000256" key="3">
    <source>
        <dbReference type="SAM" id="SignalP"/>
    </source>
</evidence>
<accession>A0A5S6QC13</accession>
<evidence type="ECO:0000256" key="2">
    <source>
        <dbReference type="SAM" id="Phobius"/>
    </source>
</evidence>
<reference evidence="5" key="1">
    <citation type="submission" date="2019-12" db="UniProtKB">
        <authorList>
            <consortium name="WormBaseParasite"/>
        </authorList>
    </citation>
    <scope>IDENTIFICATION</scope>
</reference>
<protein>
    <submittedName>
        <fullName evidence="5">EGF-like domain-containing protein</fullName>
    </submittedName>
</protein>
<organism evidence="4 5">
    <name type="scientific">Trichuris muris</name>
    <name type="common">Mouse whipworm</name>
    <dbReference type="NCBI Taxonomy" id="70415"/>
    <lineage>
        <taxon>Eukaryota</taxon>
        <taxon>Metazoa</taxon>
        <taxon>Ecdysozoa</taxon>
        <taxon>Nematoda</taxon>
        <taxon>Enoplea</taxon>
        <taxon>Dorylaimia</taxon>
        <taxon>Trichinellida</taxon>
        <taxon>Trichuridae</taxon>
        <taxon>Trichuris</taxon>
    </lineage>
</organism>
<evidence type="ECO:0000256" key="1">
    <source>
        <dbReference type="SAM" id="MobiDB-lite"/>
    </source>
</evidence>
<feature type="compositionally biased region" description="Polar residues" evidence="1">
    <location>
        <begin position="198"/>
        <end position="212"/>
    </location>
</feature>
<evidence type="ECO:0000313" key="4">
    <source>
        <dbReference type="Proteomes" id="UP000046395"/>
    </source>
</evidence>
<feature type="signal peptide" evidence="3">
    <location>
        <begin position="1"/>
        <end position="16"/>
    </location>
</feature>
<name>A0A5S6QC13_TRIMR</name>
<keyword evidence="2" id="KW-0472">Membrane</keyword>
<dbReference type="WBParaSite" id="TMUE_1000004748.1">
    <property type="protein sequence ID" value="TMUE_1000004748.1"/>
    <property type="gene ID" value="WBGene00299083"/>
</dbReference>
<proteinExistence type="predicted"/>
<dbReference type="Proteomes" id="UP000046395">
    <property type="component" value="Unassembled WGS sequence"/>
</dbReference>
<dbReference type="AlphaFoldDB" id="A0A5S6QC13"/>
<evidence type="ECO:0000313" key="5">
    <source>
        <dbReference type="WBParaSite" id="TMUE_1000004748.1"/>
    </source>
</evidence>